<dbReference type="Pfam" id="PF02885">
    <property type="entry name" value="Glycos_trans_3N"/>
    <property type="match status" value="1"/>
</dbReference>
<dbReference type="Proteomes" id="UP001235303">
    <property type="component" value="Unassembled WGS sequence"/>
</dbReference>
<accession>A0ABT7AYB5</accession>
<dbReference type="Gene3D" id="3.40.1030.10">
    <property type="entry name" value="Nucleoside phosphorylase/phosphoribosyltransferase catalytic domain"/>
    <property type="match status" value="1"/>
</dbReference>
<dbReference type="NCBIfam" id="NF005635">
    <property type="entry name" value="PRK07394.1"/>
    <property type="match status" value="1"/>
</dbReference>
<dbReference type="InterPro" id="IPR035902">
    <property type="entry name" value="Nuc_phospho_transferase"/>
</dbReference>
<keyword evidence="3" id="KW-0812">Transmembrane</keyword>
<feature type="domain" description="Glycosyl transferase family 3 N-terminal" evidence="4">
    <location>
        <begin position="6"/>
        <end position="67"/>
    </location>
</feature>
<dbReference type="RefSeq" id="WP_283755655.1">
    <property type="nucleotide sequence ID" value="NZ_JAQOSP010000133.1"/>
</dbReference>
<dbReference type="GO" id="GO:0016757">
    <property type="term" value="F:glycosyltransferase activity"/>
    <property type="evidence" value="ECO:0007669"/>
    <property type="project" value="UniProtKB-KW"/>
</dbReference>
<dbReference type="Gene3D" id="1.20.970.10">
    <property type="entry name" value="Transferase, Pyrimidine Nucleoside Phosphorylase, Chain C"/>
    <property type="match status" value="1"/>
</dbReference>
<name>A0ABT7AYB5_9CYAN</name>
<evidence type="ECO:0000259" key="4">
    <source>
        <dbReference type="Pfam" id="PF02885"/>
    </source>
</evidence>
<dbReference type="PANTHER" id="PTHR43285">
    <property type="entry name" value="ANTHRANILATE PHOSPHORIBOSYLTRANSFERASE"/>
    <property type="match status" value="1"/>
</dbReference>
<dbReference type="SUPFAM" id="SSF52418">
    <property type="entry name" value="Nucleoside phosphorylase/phosphoribosyltransferase catalytic domain"/>
    <property type="match status" value="1"/>
</dbReference>
<sequence>MSDSFRELLKKVGSGPHTGKLLTRTESAQAARQMLLQEATPAQIGAFMIAHRMRRPTPEELAGILDTYEELGPKLQPRQEGEKVVILGIPYDGRSRFIPVNIITALMLVTVGIPVILHGGPRMPTKYGIPLIKLWQGLGVHWQSLSLDRTQDIFNQTGLGFIYLPQHFPEANSLIIYREQIGKRPPLATVELMWCPYAGQVHLMAGYVHPPTESLFKRTLALRGVEELTTIKGLEGSCDLPLSRTAILGLSRDRSAEISETGEPEIALERLCINCREYDFTPSDVTLDSEAGAIASLKAILDHQPTPLLRSAIWNGGFYLWRCGCCDSLEAGLSMAKDLLSGDTIARTLDDLHRKINH</sequence>
<keyword evidence="3" id="KW-0472">Membrane</keyword>
<dbReference type="InterPro" id="IPR017459">
    <property type="entry name" value="Glycosyl_Trfase_fam3_N_dom"/>
</dbReference>
<dbReference type="PANTHER" id="PTHR43285:SF3">
    <property type="entry name" value="SLL1634 PROTEIN"/>
    <property type="match status" value="1"/>
</dbReference>
<gene>
    <name evidence="5" type="ORF">PMG71_20945</name>
</gene>
<comment type="caution">
    <text evidence="5">The sequence shown here is derived from an EMBL/GenBank/DDBJ whole genome shotgun (WGS) entry which is preliminary data.</text>
</comment>
<evidence type="ECO:0000313" key="5">
    <source>
        <dbReference type="EMBL" id="MDJ1171901.1"/>
    </source>
</evidence>
<reference evidence="5 6" key="1">
    <citation type="submission" date="2023-01" db="EMBL/GenBank/DDBJ databases">
        <title>Novel diversity within Roseofilum (Cyanobacteria; Desertifilaceae) from marine benthic mats with descriptions of four novel species.</title>
        <authorList>
            <person name="Wang Y."/>
            <person name="Berthold D.E."/>
            <person name="Hu J."/>
            <person name="Lefler F.W."/>
            <person name="Laughinghouse H.D. IV."/>
        </authorList>
    </citation>
    <scope>NUCLEOTIDE SEQUENCE [LARGE SCALE GENOMIC DNA]</scope>
    <source>
        <strain evidence="5 6">BLCC-M154</strain>
    </source>
</reference>
<evidence type="ECO:0000256" key="3">
    <source>
        <dbReference type="SAM" id="Phobius"/>
    </source>
</evidence>
<dbReference type="InterPro" id="IPR005940">
    <property type="entry name" value="Anthranilate_Pribosyl_Tfrase"/>
</dbReference>
<evidence type="ECO:0000313" key="6">
    <source>
        <dbReference type="Proteomes" id="UP001235303"/>
    </source>
</evidence>
<proteinExistence type="predicted"/>
<keyword evidence="3" id="KW-1133">Transmembrane helix</keyword>
<dbReference type="SUPFAM" id="SSF47648">
    <property type="entry name" value="Nucleoside phosphorylase/phosphoribosyltransferase N-terminal domain"/>
    <property type="match status" value="1"/>
</dbReference>
<keyword evidence="2" id="KW-0808">Transferase</keyword>
<feature type="transmembrane region" description="Helical" evidence="3">
    <location>
        <begin position="97"/>
        <end position="117"/>
    </location>
</feature>
<keyword evidence="1 5" id="KW-0328">Glycosyltransferase</keyword>
<dbReference type="InterPro" id="IPR036320">
    <property type="entry name" value="Glycosyl_Trfase_fam3_N_dom_sf"/>
</dbReference>
<evidence type="ECO:0000256" key="2">
    <source>
        <dbReference type="ARBA" id="ARBA00022679"/>
    </source>
</evidence>
<keyword evidence="6" id="KW-1185">Reference proteome</keyword>
<dbReference type="EMBL" id="JAQOSP010000133">
    <property type="protein sequence ID" value="MDJ1171901.1"/>
    <property type="molecule type" value="Genomic_DNA"/>
</dbReference>
<organism evidence="5 6">
    <name type="scientific">Roseofilum acuticapitatum BLCC-M154</name>
    <dbReference type="NCBI Taxonomy" id="3022444"/>
    <lineage>
        <taxon>Bacteria</taxon>
        <taxon>Bacillati</taxon>
        <taxon>Cyanobacteriota</taxon>
        <taxon>Cyanophyceae</taxon>
        <taxon>Desertifilales</taxon>
        <taxon>Desertifilaceae</taxon>
        <taxon>Roseofilum</taxon>
        <taxon>Roseofilum acuticapitatum</taxon>
    </lineage>
</organism>
<evidence type="ECO:0000256" key="1">
    <source>
        <dbReference type="ARBA" id="ARBA00022676"/>
    </source>
</evidence>
<protein>
    <submittedName>
        <fullName evidence="5">Anthranilate phosphoribosyltransferase family protein</fullName>
    </submittedName>
</protein>